<evidence type="ECO:0000313" key="2">
    <source>
        <dbReference type="EMBL" id="CAA9467423.1"/>
    </source>
</evidence>
<dbReference type="GO" id="GO:0008936">
    <property type="term" value="F:nicotinamidase activity"/>
    <property type="evidence" value="ECO:0007669"/>
    <property type="project" value="UniProtKB-EC"/>
</dbReference>
<sequence>EPQRADHRRHALVVRLPRRGEPPGVRRPIAARDDVAGAARPRRGHAGDLRQRQLRQLELRPPRAARDRAGGRGARAGPAARPAGGRPVRRQGSPLDLLRDAAGVPAQPGGCRPHRPDRPGHRAVHRVLGARRLHPPPRGLRAARRGRPHPRAPGGRVAGDDGAQHERGDLPGLRGVAAARGGEPL</sequence>
<proteinExistence type="predicted"/>
<dbReference type="AlphaFoldDB" id="A0A6J4RH79"/>
<feature type="compositionally biased region" description="Basic and acidic residues" evidence="1">
    <location>
        <begin position="45"/>
        <end position="70"/>
    </location>
</feature>
<feature type="region of interest" description="Disordered" evidence="1">
    <location>
        <begin position="1"/>
        <end position="185"/>
    </location>
</feature>
<gene>
    <name evidence="2" type="ORF">AVDCRST_MAG65-428</name>
</gene>
<feature type="compositionally biased region" description="Basic residues" evidence="1">
    <location>
        <begin position="1"/>
        <end position="12"/>
    </location>
</feature>
<feature type="non-terminal residue" evidence="2">
    <location>
        <position position="1"/>
    </location>
</feature>
<feature type="non-terminal residue" evidence="2">
    <location>
        <position position="185"/>
    </location>
</feature>
<dbReference type="EC" id="3.5.1.19" evidence="2"/>
<accession>A0A6J4RH79</accession>
<feature type="compositionally biased region" description="Basic and acidic residues" evidence="1">
    <location>
        <begin position="158"/>
        <end position="169"/>
    </location>
</feature>
<evidence type="ECO:0000256" key="1">
    <source>
        <dbReference type="SAM" id="MobiDB-lite"/>
    </source>
</evidence>
<feature type="compositionally biased region" description="Low complexity" evidence="1">
    <location>
        <begin position="75"/>
        <end position="86"/>
    </location>
</feature>
<dbReference type="EMBL" id="CADCVL010000069">
    <property type="protein sequence ID" value="CAA9467423.1"/>
    <property type="molecule type" value="Genomic_DNA"/>
</dbReference>
<name>A0A6J4RH79_9ACTN</name>
<keyword evidence="2" id="KW-0378">Hydrolase</keyword>
<reference evidence="2" key="1">
    <citation type="submission" date="2020-02" db="EMBL/GenBank/DDBJ databases">
        <authorList>
            <person name="Meier V. D."/>
        </authorList>
    </citation>
    <scope>NUCLEOTIDE SEQUENCE</scope>
    <source>
        <strain evidence="2">AVDCRST_MAG65</strain>
    </source>
</reference>
<feature type="compositionally biased region" description="Basic residues" evidence="1">
    <location>
        <begin position="121"/>
        <end position="150"/>
    </location>
</feature>
<protein>
    <submittedName>
        <fullName evidence="2">Nicotinamidase</fullName>
        <ecNumber evidence="2">3.5.1.19</ecNumber>
    </submittedName>
</protein>
<organism evidence="2">
    <name type="scientific">uncultured Solirubrobacteraceae bacterium</name>
    <dbReference type="NCBI Taxonomy" id="1162706"/>
    <lineage>
        <taxon>Bacteria</taxon>
        <taxon>Bacillati</taxon>
        <taxon>Actinomycetota</taxon>
        <taxon>Thermoleophilia</taxon>
        <taxon>Solirubrobacterales</taxon>
        <taxon>Solirubrobacteraceae</taxon>
        <taxon>environmental samples</taxon>
    </lineage>
</organism>